<sequence length="111" mass="11978">MTALQHAVKAAIKAHQKAVLADEGSFDDHHNPVSEELAEQTGAAEVAAFKVMATAPCSTHDEVQAKLRYVLDGSVGVRTPIIECLGDEEYGAWEGFEAFLRSLVLPQESAR</sequence>
<evidence type="ECO:0000313" key="2">
    <source>
        <dbReference type="Proteomes" id="UP001202827"/>
    </source>
</evidence>
<dbReference type="RefSeq" id="WP_248681869.1">
    <property type="nucleotide sequence ID" value="NZ_JALPRY010000004.1"/>
</dbReference>
<protein>
    <submittedName>
        <fullName evidence="1">Uncharacterized protein</fullName>
    </submittedName>
</protein>
<reference evidence="1 2" key="1">
    <citation type="submission" date="2022-04" db="EMBL/GenBank/DDBJ databases">
        <title>Rhizobium coralii sp. nov., isolated from coral Turbinaria peltata.</title>
        <authorList>
            <person name="Sun H."/>
        </authorList>
    </citation>
    <scope>NUCLEOTIDE SEQUENCE [LARGE SCALE GENOMIC DNA]</scope>
    <source>
        <strain evidence="1 2">NTR19</strain>
    </source>
</reference>
<name>A0ABT0IMG5_9HYPH</name>
<organism evidence="1 2">
    <name type="scientific">Neorhizobium turbinariae</name>
    <dbReference type="NCBI Taxonomy" id="2937795"/>
    <lineage>
        <taxon>Bacteria</taxon>
        <taxon>Pseudomonadati</taxon>
        <taxon>Pseudomonadota</taxon>
        <taxon>Alphaproteobacteria</taxon>
        <taxon>Hyphomicrobiales</taxon>
        <taxon>Rhizobiaceae</taxon>
        <taxon>Rhizobium/Agrobacterium group</taxon>
        <taxon>Neorhizobium</taxon>
    </lineage>
</organism>
<comment type="caution">
    <text evidence="1">The sequence shown here is derived from an EMBL/GenBank/DDBJ whole genome shotgun (WGS) entry which is preliminary data.</text>
</comment>
<accession>A0ABT0IMG5</accession>
<dbReference type="Proteomes" id="UP001202827">
    <property type="component" value="Unassembled WGS sequence"/>
</dbReference>
<keyword evidence="2" id="KW-1185">Reference proteome</keyword>
<evidence type="ECO:0000313" key="1">
    <source>
        <dbReference type="EMBL" id="MCK8779059.1"/>
    </source>
</evidence>
<gene>
    <name evidence="1" type="ORF">M0654_03575</name>
</gene>
<dbReference type="EMBL" id="JALPRY010000004">
    <property type="protein sequence ID" value="MCK8779059.1"/>
    <property type="molecule type" value="Genomic_DNA"/>
</dbReference>
<proteinExistence type="predicted"/>